<proteinExistence type="predicted"/>
<protein>
    <submittedName>
        <fullName evidence="1">Uncharacterized protein</fullName>
    </submittedName>
</protein>
<reference evidence="1" key="1">
    <citation type="submission" date="2014-09" db="EMBL/GenBank/DDBJ databases">
        <authorList>
            <person name="Magalhaes I.L.F."/>
            <person name="Oliveira U."/>
            <person name="Santos F.R."/>
            <person name="Vidigal T.H.D.A."/>
            <person name="Brescovit A.D."/>
            <person name="Santos A.J."/>
        </authorList>
    </citation>
    <scope>NUCLEOTIDE SEQUENCE</scope>
    <source>
        <tissue evidence="1">Shoot tissue taken approximately 20 cm above the soil surface</tissue>
    </source>
</reference>
<evidence type="ECO:0000313" key="1">
    <source>
        <dbReference type="EMBL" id="JAD70216.1"/>
    </source>
</evidence>
<organism evidence="1">
    <name type="scientific">Arundo donax</name>
    <name type="common">Giant reed</name>
    <name type="synonym">Donax arundinaceus</name>
    <dbReference type="NCBI Taxonomy" id="35708"/>
    <lineage>
        <taxon>Eukaryota</taxon>
        <taxon>Viridiplantae</taxon>
        <taxon>Streptophyta</taxon>
        <taxon>Embryophyta</taxon>
        <taxon>Tracheophyta</taxon>
        <taxon>Spermatophyta</taxon>
        <taxon>Magnoliopsida</taxon>
        <taxon>Liliopsida</taxon>
        <taxon>Poales</taxon>
        <taxon>Poaceae</taxon>
        <taxon>PACMAD clade</taxon>
        <taxon>Arundinoideae</taxon>
        <taxon>Arundineae</taxon>
        <taxon>Arundo</taxon>
    </lineage>
</organism>
<dbReference type="EMBL" id="GBRH01227679">
    <property type="protein sequence ID" value="JAD70216.1"/>
    <property type="molecule type" value="Transcribed_RNA"/>
</dbReference>
<sequence>MEERAPQFVQFAGKRCKIFPSHPFPFSVLLILEAKVVVFCGI</sequence>
<name>A0A0A9C3R6_ARUDO</name>
<reference evidence="1" key="2">
    <citation type="journal article" date="2015" name="Data Brief">
        <title>Shoot transcriptome of the giant reed, Arundo donax.</title>
        <authorList>
            <person name="Barrero R.A."/>
            <person name="Guerrero F.D."/>
            <person name="Moolhuijzen P."/>
            <person name="Goolsby J.A."/>
            <person name="Tidwell J."/>
            <person name="Bellgard S.E."/>
            <person name="Bellgard M.I."/>
        </authorList>
    </citation>
    <scope>NUCLEOTIDE SEQUENCE</scope>
    <source>
        <tissue evidence="1">Shoot tissue taken approximately 20 cm above the soil surface</tissue>
    </source>
</reference>
<accession>A0A0A9C3R6</accession>
<dbReference type="AlphaFoldDB" id="A0A0A9C3R6"/>